<proteinExistence type="predicted"/>
<keyword evidence="3" id="KW-1185">Reference proteome</keyword>
<feature type="transmembrane region" description="Helical" evidence="1">
    <location>
        <begin position="53"/>
        <end position="78"/>
    </location>
</feature>
<name>A0A1Y3NYZ6_9PSED</name>
<evidence type="ECO:0000313" key="3">
    <source>
        <dbReference type="Proteomes" id="UP000195440"/>
    </source>
</evidence>
<sequence length="92" mass="10780">MGTIKRFDLQMIMIIIASNWPQGQLDNSEVLGRLLDYLLIRLITVFDPDFFRVFFLVLRFVSIFLVSLVMQGSGAAFFRLMKRVSFLRWRGS</sequence>
<gene>
    <name evidence="2" type="ORF">AUC60_23655</name>
</gene>
<reference evidence="2 3" key="1">
    <citation type="journal article" date="2017" name="Syst. Appl. Microbiol.">
        <title>Pseudomonas caspiana sp. nov., a citrus pathogen in the Pseudomonas syringae phylogenetic group.</title>
        <authorList>
            <person name="Busquets A."/>
            <person name="Gomila M."/>
            <person name="Beiki F."/>
            <person name="Mulet M."/>
            <person name="Rahimian H."/>
            <person name="Garcia-Valdes E."/>
            <person name="Lalucat J."/>
        </authorList>
    </citation>
    <scope>NUCLEOTIDE SEQUENCE [LARGE SCALE GENOMIC DNA]</scope>
    <source>
        <strain evidence="2 3">FBF102</strain>
    </source>
</reference>
<evidence type="ECO:0000256" key="1">
    <source>
        <dbReference type="SAM" id="Phobius"/>
    </source>
</evidence>
<dbReference type="EMBL" id="LOHF01000027">
    <property type="protein sequence ID" value="OUM71451.1"/>
    <property type="molecule type" value="Genomic_DNA"/>
</dbReference>
<comment type="caution">
    <text evidence="2">The sequence shown here is derived from an EMBL/GenBank/DDBJ whole genome shotgun (WGS) entry which is preliminary data.</text>
</comment>
<keyword evidence="1" id="KW-0472">Membrane</keyword>
<keyword evidence="1" id="KW-0812">Transmembrane</keyword>
<keyword evidence="1" id="KW-1133">Transmembrane helix</keyword>
<dbReference type="AlphaFoldDB" id="A0A1Y3NYZ6"/>
<accession>A0A1Y3NYZ6</accession>
<dbReference type="Proteomes" id="UP000195440">
    <property type="component" value="Unassembled WGS sequence"/>
</dbReference>
<protein>
    <submittedName>
        <fullName evidence="2">Uncharacterized protein</fullName>
    </submittedName>
</protein>
<organism evidence="2 3">
    <name type="scientific">Pseudomonas caspiana</name>
    <dbReference type="NCBI Taxonomy" id="1451454"/>
    <lineage>
        <taxon>Bacteria</taxon>
        <taxon>Pseudomonadati</taxon>
        <taxon>Pseudomonadota</taxon>
        <taxon>Gammaproteobacteria</taxon>
        <taxon>Pseudomonadales</taxon>
        <taxon>Pseudomonadaceae</taxon>
        <taxon>Pseudomonas</taxon>
    </lineage>
</organism>
<evidence type="ECO:0000313" key="2">
    <source>
        <dbReference type="EMBL" id="OUM71451.1"/>
    </source>
</evidence>